<dbReference type="KEGG" id="mcj:MCON_3557"/>
<geneLocation type="plasmid" evidence="2 3">
    <name>pGP6</name>
</geneLocation>
<keyword evidence="3" id="KW-1185">Reference proteome</keyword>
<evidence type="ECO:0008006" key="4">
    <source>
        <dbReference type="Google" id="ProtNLM"/>
    </source>
</evidence>
<feature type="coiled-coil region" evidence="1">
    <location>
        <begin position="38"/>
        <end position="121"/>
    </location>
</feature>
<proteinExistence type="predicted"/>
<dbReference type="GeneID" id="10447620"/>
<keyword evidence="1" id="KW-0175">Coiled coil</keyword>
<dbReference type="Proteomes" id="UP000007807">
    <property type="component" value="Plasmid pGP6"/>
</dbReference>
<dbReference type="EMBL" id="CP002566">
    <property type="protein sequence ID" value="AEB69768.1"/>
    <property type="molecule type" value="Genomic_DNA"/>
</dbReference>
<dbReference type="AlphaFoldDB" id="F4C0X1"/>
<protein>
    <recommendedName>
        <fullName evidence="4">Ribbon-helix-helix protein, CopG family</fullName>
    </recommendedName>
</protein>
<evidence type="ECO:0000313" key="3">
    <source>
        <dbReference type="Proteomes" id="UP000007807"/>
    </source>
</evidence>
<dbReference type="RefSeq" id="WP_013729148.1">
    <property type="nucleotide sequence ID" value="NC_015430.1"/>
</dbReference>
<reference evidence="2 3" key="1">
    <citation type="journal article" date="2011" name="J. Bacteriol.">
        <title>Complete genome sequence of Methanosaeta concilii, a specialist in aceticlastic methanogenesis.</title>
        <authorList>
            <person name="Barber R.D."/>
            <person name="Zhang L."/>
            <person name="Harnack M."/>
            <person name="Olson M.V."/>
            <person name="Kaul R."/>
            <person name="Ingram-Smith C."/>
            <person name="Smith K.S."/>
        </authorList>
    </citation>
    <scope>NUCLEOTIDE SEQUENCE [LARGE SCALE GENOMIC DNA]</scope>
    <source>
        <strain evidence="3">ATCC 5969 / DSM 3671 / JCM 10134 / NBRC 103675 / OCM 69 / GP-6</strain>
        <plasmid evidence="2 3">pGP6</plasmid>
    </source>
</reference>
<keyword evidence="2" id="KW-0614">Plasmid</keyword>
<gene>
    <name evidence="2" type="ordered locus">MCON_3557</name>
</gene>
<evidence type="ECO:0000313" key="2">
    <source>
        <dbReference type="EMBL" id="AEB69768.1"/>
    </source>
</evidence>
<organism evidence="2 3">
    <name type="scientific">Methanothrix soehngenii (strain ATCC 5969 / DSM 3671 / JCM 10134 / NBRC 103675 / OCM 69 / GP-6)</name>
    <name type="common">Methanosaeta concilii</name>
    <dbReference type="NCBI Taxonomy" id="990316"/>
    <lineage>
        <taxon>Archaea</taxon>
        <taxon>Methanobacteriati</taxon>
        <taxon>Methanobacteriota</taxon>
        <taxon>Stenosarchaea group</taxon>
        <taxon>Methanomicrobia</taxon>
        <taxon>Methanotrichales</taxon>
        <taxon>Methanotrichaceae</taxon>
        <taxon>Methanothrix</taxon>
    </lineage>
</organism>
<dbReference type="InParanoid" id="F4C0X1"/>
<accession>F4C0X1</accession>
<evidence type="ECO:0000256" key="1">
    <source>
        <dbReference type="SAM" id="Coils"/>
    </source>
</evidence>
<sequence length="165" mass="19638">MRVYAEIDDLTLSEIDQAVIKRGITKKQLLAEAIDLYLHHDRSELDQAIKERDQARSEADQRWKEANQIKTEFNQLKRDLEALRSQDDQLRSELEITRSEKDQASAEIIGLNRDLEHYKDTLRLKDDEVGFLRAHLSQLSERITPALPPSQEEVKEKRWWRFWKR</sequence>
<name>F4C0X1_METSG</name>
<dbReference type="HOGENOM" id="CLU_1607148_0_0_2"/>